<comment type="caution">
    <text evidence="1">The sequence shown here is derived from an EMBL/GenBank/DDBJ whole genome shotgun (WGS) entry which is preliminary data.</text>
</comment>
<organism evidence="1 2">
    <name type="scientific">Deinococcus humi</name>
    <dbReference type="NCBI Taxonomy" id="662880"/>
    <lineage>
        <taxon>Bacteria</taxon>
        <taxon>Thermotogati</taxon>
        <taxon>Deinococcota</taxon>
        <taxon>Deinococci</taxon>
        <taxon>Deinococcales</taxon>
        <taxon>Deinococcaceae</taxon>
        <taxon>Deinococcus</taxon>
    </lineage>
</organism>
<evidence type="ECO:0000313" key="1">
    <source>
        <dbReference type="EMBL" id="MBB5361108.1"/>
    </source>
</evidence>
<accession>A0A7W8NDT8</accession>
<proteinExistence type="predicted"/>
<dbReference type="Proteomes" id="UP000552709">
    <property type="component" value="Unassembled WGS sequence"/>
</dbReference>
<keyword evidence="2" id="KW-1185">Reference proteome</keyword>
<gene>
    <name evidence="1" type="ORF">HNQ08_000179</name>
</gene>
<name>A0A7W8NDT8_9DEIO</name>
<dbReference type="EMBL" id="JACHFL010000001">
    <property type="protein sequence ID" value="MBB5361108.1"/>
    <property type="molecule type" value="Genomic_DNA"/>
</dbReference>
<dbReference type="AlphaFoldDB" id="A0A7W8NDT8"/>
<evidence type="ECO:0000313" key="2">
    <source>
        <dbReference type="Proteomes" id="UP000552709"/>
    </source>
</evidence>
<dbReference type="RefSeq" id="WP_184127143.1">
    <property type="nucleotide sequence ID" value="NZ_JACHFL010000001.1"/>
</dbReference>
<protein>
    <submittedName>
        <fullName evidence="1">Uncharacterized protein</fullName>
    </submittedName>
</protein>
<sequence length="47" mass="4791">MAAVAPEIPALQDAGALRVGITGRFLGLALVFAATRTAPMHFEAVAP</sequence>
<reference evidence="1 2" key="1">
    <citation type="submission" date="2020-08" db="EMBL/GenBank/DDBJ databases">
        <title>Genomic Encyclopedia of Type Strains, Phase IV (KMG-IV): sequencing the most valuable type-strain genomes for metagenomic binning, comparative biology and taxonomic classification.</title>
        <authorList>
            <person name="Goeker M."/>
        </authorList>
    </citation>
    <scope>NUCLEOTIDE SEQUENCE [LARGE SCALE GENOMIC DNA]</scope>
    <source>
        <strain evidence="1 2">DSM 27939</strain>
    </source>
</reference>